<keyword evidence="4 6" id="KW-0648">Protein biosynthesis</keyword>
<evidence type="ECO:0000256" key="1">
    <source>
        <dbReference type="ARBA" id="ARBA00004496"/>
    </source>
</evidence>
<evidence type="ECO:0000313" key="8">
    <source>
        <dbReference type="EMBL" id="MBO8429653.1"/>
    </source>
</evidence>
<feature type="domain" description="Ribosome recycling factor" evidence="7">
    <location>
        <begin position="24"/>
        <end position="186"/>
    </location>
</feature>
<dbReference type="PANTHER" id="PTHR20982:SF3">
    <property type="entry name" value="MITOCHONDRIAL RIBOSOME RECYCLING FACTOR PSEUDO 1"/>
    <property type="match status" value="1"/>
</dbReference>
<dbReference type="FunFam" id="3.30.1360.40:FF:000001">
    <property type="entry name" value="Ribosome-recycling factor"/>
    <property type="match status" value="1"/>
</dbReference>
<gene>
    <name evidence="6 8" type="primary">frr</name>
    <name evidence="8" type="ORF">IAC68_06970</name>
</gene>
<dbReference type="Gene3D" id="1.10.132.20">
    <property type="entry name" value="Ribosome-recycling factor"/>
    <property type="match status" value="1"/>
</dbReference>
<keyword evidence="3 6" id="KW-0963">Cytoplasm</keyword>
<dbReference type="PANTHER" id="PTHR20982">
    <property type="entry name" value="RIBOSOME RECYCLING FACTOR"/>
    <property type="match status" value="1"/>
</dbReference>
<comment type="similarity">
    <text evidence="2 6">Belongs to the RRF family.</text>
</comment>
<evidence type="ECO:0000259" key="7">
    <source>
        <dbReference type="Pfam" id="PF01765"/>
    </source>
</evidence>
<evidence type="ECO:0000256" key="2">
    <source>
        <dbReference type="ARBA" id="ARBA00005912"/>
    </source>
</evidence>
<dbReference type="InterPro" id="IPR002661">
    <property type="entry name" value="Ribosome_recyc_fac"/>
</dbReference>
<dbReference type="Gene3D" id="3.30.1360.40">
    <property type="match status" value="1"/>
</dbReference>
<evidence type="ECO:0000256" key="3">
    <source>
        <dbReference type="ARBA" id="ARBA00022490"/>
    </source>
</evidence>
<dbReference type="InterPro" id="IPR036191">
    <property type="entry name" value="RRF_sf"/>
</dbReference>
<comment type="function">
    <text evidence="5 6">Responsible for the release of ribosomes from messenger RNA at the termination of protein biosynthesis. May increase the efficiency of translation by recycling ribosomes from one round of translation to another.</text>
</comment>
<comment type="subcellular location">
    <subcellularLocation>
        <location evidence="1 6">Cytoplasm</location>
    </subcellularLocation>
</comment>
<proteinExistence type="inferred from homology"/>
<organism evidence="8 9">
    <name type="scientific">Candidatus Egerieousia excrementavium</name>
    <dbReference type="NCBI Taxonomy" id="2840778"/>
    <lineage>
        <taxon>Bacteria</taxon>
        <taxon>Pseudomonadati</taxon>
        <taxon>Bacteroidota</taxon>
        <taxon>Bacteroidia</taxon>
        <taxon>Bacteroidales</taxon>
        <taxon>Candidatus Egerieousia</taxon>
    </lineage>
</organism>
<sequence>MDAQVSKDCLEKAKEKMNNAILFLEDELKSFRAGKANPAVFNGLTVDYYGTPTPIPQVSSVTTPDAKTMLIQPWEKKLIPAIEKAIMDANLGFTPQNNGEQIRISVPPLTEERRKELVKQARAAGENAKVSVRTARREVIDAHKKFQKEGLPEDVCKDAENEIQKETDNFNKKIDGIIAAKEKEIMTV</sequence>
<dbReference type="SUPFAM" id="SSF55194">
    <property type="entry name" value="Ribosome recycling factor, RRF"/>
    <property type="match status" value="1"/>
</dbReference>
<dbReference type="CDD" id="cd00520">
    <property type="entry name" value="RRF"/>
    <property type="match status" value="1"/>
</dbReference>
<dbReference type="InterPro" id="IPR023584">
    <property type="entry name" value="Ribosome_recyc_fac_dom"/>
</dbReference>
<dbReference type="GO" id="GO:0006415">
    <property type="term" value="P:translational termination"/>
    <property type="evidence" value="ECO:0007669"/>
    <property type="project" value="UniProtKB-UniRule"/>
</dbReference>
<dbReference type="FunFam" id="1.10.132.20:FF:000001">
    <property type="entry name" value="Ribosome-recycling factor"/>
    <property type="match status" value="1"/>
</dbReference>
<dbReference type="GO" id="GO:0043023">
    <property type="term" value="F:ribosomal large subunit binding"/>
    <property type="evidence" value="ECO:0007669"/>
    <property type="project" value="TreeGrafter"/>
</dbReference>
<evidence type="ECO:0000256" key="6">
    <source>
        <dbReference type="HAMAP-Rule" id="MF_00040"/>
    </source>
</evidence>
<dbReference type="Proteomes" id="UP000823635">
    <property type="component" value="Unassembled WGS sequence"/>
</dbReference>
<dbReference type="EMBL" id="JADINB010000146">
    <property type="protein sequence ID" value="MBO8429653.1"/>
    <property type="molecule type" value="Genomic_DNA"/>
</dbReference>
<dbReference type="NCBIfam" id="TIGR00496">
    <property type="entry name" value="frr"/>
    <property type="match status" value="1"/>
</dbReference>
<evidence type="ECO:0000256" key="5">
    <source>
        <dbReference type="ARBA" id="ARBA00025050"/>
    </source>
</evidence>
<dbReference type="Pfam" id="PF01765">
    <property type="entry name" value="RRF"/>
    <property type="match status" value="1"/>
</dbReference>
<dbReference type="HAMAP" id="MF_00040">
    <property type="entry name" value="RRF"/>
    <property type="match status" value="1"/>
</dbReference>
<evidence type="ECO:0000256" key="4">
    <source>
        <dbReference type="ARBA" id="ARBA00022917"/>
    </source>
</evidence>
<name>A0A9D9GZG2_9BACT</name>
<protein>
    <recommendedName>
        <fullName evidence="6">Ribosome-recycling factor</fullName>
        <shortName evidence="6">RRF</shortName>
    </recommendedName>
    <alternativeName>
        <fullName evidence="6">Ribosome-releasing factor</fullName>
    </alternativeName>
</protein>
<evidence type="ECO:0000313" key="9">
    <source>
        <dbReference type="Proteomes" id="UP000823635"/>
    </source>
</evidence>
<reference evidence="8" key="2">
    <citation type="journal article" date="2021" name="PeerJ">
        <title>Extensive microbial diversity within the chicken gut microbiome revealed by metagenomics and culture.</title>
        <authorList>
            <person name="Gilroy R."/>
            <person name="Ravi A."/>
            <person name="Getino M."/>
            <person name="Pursley I."/>
            <person name="Horton D.L."/>
            <person name="Alikhan N.F."/>
            <person name="Baker D."/>
            <person name="Gharbi K."/>
            <person name="Hall N."/>
            <person name="Watson M."/>
            <person name="Adriaenssens E.M."/>
            <person name="Foster-Nyarko E."/>
            <person name="Jarju S."/>
            <person name="Secka A."/>
            <person name="Antonio M."/>
            <person name="Oren A."/>
            <person name="Chaudhuri R.R."/>
            <person name="La Ragione R."/>
            <person name="Hildebrand F."/>
            <person name="Pallen M.J."/>
        </authorList>
    </citation>
    <scope>NUCLEOTIDE SEQUENCE</scope>
    <source>
        <strain evidence="8">15467</strain>
    </source>
</reference>
<reference evidence="8" key="1">
    <citation type="submission" date="2020-10" db="EMBL/GenBank/DDBJ databases">
        <authorList>
            <person name="Gilroy R."/>
        </authorList>
    </citation>
    <scope>NUCLEOTIDE SEQUENCE</scope>
    <source>
        <strain evidence="8">15467</strain>
    </source>
</reference>
<dbReference type="AlphaFoldDB" id="A0A9D9GZG2"/>
<comment type="caution">
    <text evidence="8">The sequence shown here is derived from an EMBL/GenBank/DDBJ whole genome shotgun (WGS) entry which is preliminary data.</text>
</comment>
<accession>A0A9D9GZG2</accession>
<dbReference type="GO" id="GO:0005737">
    <property type="term" value="C:cytoplasm"/>
    <property type="evidence" value="ECO:0007669"/>
    <property type="project" value="UniProtKB-SubCell"/>
</dbReference>